<dbReference type="PROSITE" id="PS50102">
    <property type="entry name" value="RRM"/>
    <property type="match status" value="1"/>
</dbReference>
<dbReference type="PANTHER" id="PTHR32343:SF10">
    <property type="entry name" value="RNA-BINDING REGION RNP-1 DOMAIN-CONTAINING PROTEIN"/>
    <property type="match status" value="1"/>
</dbReference>
<feature type="region of interest" description="Disordered" evidence="2">
    <location>
        <begin position="76"/>
        <end position="100"/>
    </location>
</feature>
<dbReference type="VEuPathDB" id="FungiDB:SJAG_05021"/>
<dbReference type="SMART" id="SM00360">
    <property type="entry name" value="RRM"/>
    <property type="match status" value="1"/>
</dbReference>
<sequence>MSSNCVVVHNISNEVTEKQISDFFSFCGKVADISLKSEGTTQTATIEFERASATKTALLLQDAVLGTNRIQVVKADSSKGSVSSSEEGTPSDTATTQEEKPRAAIFAELLSRGYHLSDVTIEKGLELDQKHGVSSRFKGLLESALAGVKNMDARYHVSEKANEIDNKLSISNRFHRTAAFLNGYIQRAMDTNAGQKVQSAFNEGRSHILGIHNEARRLADLKAGKTVPDATTAKDETLGAAAVEGEKATKATTAESALPAAEPVITSSGTLAEADAHGAAEKSEKTALDAKPAATD</sequence>
<dbReference type="RefSeq" id="XP_002176090.1">
    <property type="nucleotide sequence ID" value="XM_002176054.2"/>
</dbReference>
<dbReference type="Pfam" id="PF00076">
    <property type="entry name" value="RRM_1"/>
    <property type="match status" value="1"/>
</dbReference>
<evidence type="ECO:0000256" key="1">
    <source>
        <dbReference type="PROSITE-ProRule" id="PRU00176"/>
    </source>
</evidence>
<dbReference type="eggNOG" id="ENOG502S19D">
    <property type="taxonomic scope" value="Eukaryota"/>
</dbReference>
<dbReference type="JaponicusDB" id="SJAG_05021">
    <property type="gene designation" value="vip1"/>
</dbReference>
<dbReference type="InterPro" id="IPR012677">
    <property type="entry name" value="Nucleotide-bd_a/b_plait_sf"/>
</dbReference>
<keyword evidence="1" id="KW-0694">RNA-binding</keyword>
<dbReference type="GO" id="GO:0003723">
    <property type="term" value="F:RNA binding"/>
    <property type="evidence" value="ECO:0007669"/>
    <property type="project" value="UniProtKB-UniRule"/>
</dbReference>
<feature type="compositionally biased region" description="Low complexity" evidence="2">
    <location>
        <begin position="78"/>
        <end position="88"/>
    </location>
</feature>
<dbReference type="InterPro" id="IPR035979">
    <property type="entry name" value="RBD_domain_sf"/>
</dbReference>
<evidence type="ECO:0000313" key="6">
    <source>
        <dbReference type="Proteomes" id="UP000001744"/>
    </source>
</evidence>
<organism evidence="4 6">
    <name type="scientific">Schizosaccharomyces japonicus (strain yFS275 / FY16936)</name>
    <name type="common">Fission yeast</name>
    <dbReference type="NCBI Taxonomy" id="402676"/>
    <lineage>
        <taxon>Eukaryota</taxon>
        <taxon>Fungi</taxon>
        <taxon>Dikarya</taxon>
        <taxon>Ascomycota</taxon>
        <taxon>Taphrinomycotina</taxon>
        <taxon>Schizosaccharomycetes</taxon>
        <taxon>Schizosaccharomycetales</taxon>
        <taxon>Schizosaccharomycetaceae</taxon>
        <taxon>Schizosaccharomyces</taxon>
    </lineage>
</organism>
<dbReference type="InterPro" id="IPR000504">
    <property type="entry name" value="RRM_dom"/>
</dbReference>
<dbReference type="OMA" id="TQEMKPR"/>
<dbReference type="Proteomes" id="UP000001744">
    <property type="component" value="Unassembled WGS sequence"/>
</dbReference>
<accession>B6K8E3</accession>
<dbReference type="GeneID" id="7047502"/>
<dbReference type="AlphaFoldDB" id="B6K8E3"/>
<evidence type="ECO:0000313" key="5">
    <source>
        <dbReference type="JaponicusDB" id="SJAG_05021"/>
    </source>
</evidence>
<evidence type="ECO:0000256" key="2">
    <source>
        <dbReference type="SAM" id="MobiDB-lite"/>
    </source>
</evidence>
<evidence type="ECO:0000313" key="4">
    <source>
        <dbReference type="EMBL" id="EEB09797.1"/>
    </source>
</evidence>
<dbReference type="OrthoDB" id="7763451at2759"/>
<feature type="compositionally biased region" description="Basic and acidic residues" evidence="2">
    <location>
        <begin position="274"/>
        <end position="288"/>
    </location>
</feature>
<keyword evidence="6" id="KW-1185">Reference proteome</keyword>
<gene>
    <name evidence="5" type="primary">vip1</name>
    <name evidence="4" type="ORF">SJAG_05021</name>
</gene>
<dbReference type="Gene3D" id="3.30.70.330">
    <property type="match status" value="1"/>
</dbReference>
<name>B6K8E3_SCHJY</name>
<feature type="region of interest" description="Disordered" evidence="2">
    <location>
        <begin position="246"/>
        <end position="296"/>
    </location>
</feature>
<feature type="domain" description="RRM" evidence="3">
    <location>
        <begin position="4"/>
        <end position="77"/>
    </location>
</feature>
<protein>
    <submittedName>
        <fullName evidence="4">RNA-binding protein Vip1</fullName>
    </submittedName>
</protein>
<dbReference type="STRING" id="402676.B6K8E3"/>
<proteinExistence type="predicted"/>
<dbReference type="PANTHER" id="PTHR32343">
    <property type="entry name" value="SERINE/ARGININE-RICH SPLICING FACTOR"/>
    <property type="match status" value="1"/>
</dbReference>
<evidence type="ECO:0000259" key="3">
    <source>
        <dbReference type="PROSITE" id="PS50102"/>
    </source>
</evidence>
<dbReference type="HOGENOM" id="CLU_074138_0_0_1"/>
<dbReference type="EMBL" id="KE651167">
    <property type="protein sequence ID" value="EEB09797.1"/>
    <property type="molecule type" value="Genomic_DNA"/>
</dbReference>
<reference evidence="4 6" key="1">
    <citation type="journal article" date="2011" name="Science">
        <title>Comparative functional genomics of the fission yeasts.</title>
        <authorList>
            <person name="Rhind N."/>
            <person name="Chen Z."/>
            <person name="Yassour M."/>
            <person name="Thompson D.A."/>
            <person name="Haas B.J."/>
            <person name="Habib N."/>
            <person name="Wapinski I."/>
            <person name="Roy S."/>
            <person name="Lin M.F."/>
            <person name="Heiman D.I."/>
            <person name="Young S.K."/>
            <person name="Furuya K."/>
            <person name="Guo Y."/>
            <person name="Pidoux A."/>
            <person name="Chen H.M."/>
            <person name="Robbertse B."/>
            <person name="Goldberg J.M."/>
            <person name="Aoki K."/>
            <person name="Bayne E.H."/>
            <person name="Berlin A.M."/>
            <person name="Desjardins C.A."/>
            <person name="Dobbs E."/>
            <person name="Dukaj L."/>
            <person name="Fan L."/>
            <person name="FitzGerald M.G."/>
            <person name="French C."/>
            <person name="Gujja S."/>
            <person name="Hansen K."/>
            <person name="Keifenheim D."/>
            <person name="Levin J.Z."/>
            <person name="Mosher R.A."/>
            <person name="Mueller C.A."/>
            <person name="Pfiffner J."/>
            <person name="Priest M."/>
            <person name="Russ C."/>
            <person name="Smialowska A."/>
            <person name="Swoboda P."/>
            <person name="Sykes S.M."/>
            <person name="Vaughn M."/>
            <person name="Vengrova S."/>
            <person name="Yoder R."/>
            <person name="Zeng Q."/>
            <person name="Allshire R."/>
            <person name="Baulcombe D."/>
            <person name="Birren B.W."/>
            <person name="Brown W."/>
            <person name="Ekwall K."/>
            <person name="Kellis M."/>
            <person name="Leatherwood J."/>
            <person name="Levin H."/>
            <person name="Margalit H."/>
            <person name="Martienssen R."/>
            <person name="Nieduszynski C.A."/>
            <person name="Spatafora J.W."/>
            <person name="Friedman N."/>
            <person name="Dalgaard J.Z."/>
            <person name="Baumann P."/>
            <person name="Niki H."/>
            <person name="Regev A."/>
            <person name="Nusbaum C."/>
        </authorList>
    </citation>
    <scope>NUCLEOTIDE SEQUENCE [LARGE SCALE GENOMIC DNA]</scope>
    <source>
        <strain evidence="6">yFS275 / FY16936</strain>
    </source>
</reference>
<dbReference type="SUPFAM" id="SSF54928">
    <property type="entry name" value="RNA-binding domain, RBD"/>
    <property type="match status" value="1"/>
</dbReference>